<dbReference type="Pfam" id="PF07730">
    <property type="entry name" value="HisKA_3"/>
    <property type="match status" value="1"/>
</dbReference>
<keyword evidence="4" id="KW-0597">Phosphoprotein</keyword>
<evidence type="ECO:0000313" key="14">
    <source>
        <dbReference type="EMBL" id="AXB42925.1"/>
    </source>
</evidence>
<feature type="transmembrane region" description="Helical" evidence="12">
    <location>
        <begin position="23"/>
        <end position="42"/>
    </location>
</feature>
<dbReference type="CDD" id="cd16917">
    <property type="entry name" value="HATPase_UhpB-NarQ-NarX-like"/>
    <property type="match status" value="1"/>
</dbReference>
<dbReference type="Proteomes" id="UP000250434">
    <property type="component" value="Chromosome"/>
</dbReference>
<dbReference type="PROSITE" id="PS50885">
    <property type="entry name" value="HAMP"/>
    <property type="match status" value="1"/>
</dbReference>
<keyword evidence="10 12" id="KW-1133">Transmembrane helix</keyword>
<organism evidence="14 15">
    <name type="scientific">Amycolatopsis albispora</name>
    <dbReference type="NCBI Taxonomy" id="1804986"/>
    <lineage>
        <taxon>Bacteria</taxon>
        <taxon>Bacillati</taxon>
        <taxon>Actinomycetota</taxon>
        <taxon>Actinomycetes</taxon>
        <taxon>Pseudonocardiales</taxon>
        <taxon>Pseudonocardiaceae</taxon>
        <taxon>Amycolatopsis</taxon>
    </lineage>
</organism>
<dbReference type="InterPro" id="IPR011712">
    <property type="entry name" value="Sig_transdc_His_kin_sub3_dim/P"/>
</dbReference>
<dbReference type="InterPro" id="IPR050482">
    <property type="entry name" value="Sensor_HK_TwoCompSys"/>
</dbReference>
<keyword evidence="15" id="KW-1185">Reference proteome</keyword>
<evidence type="ECO:0000256" key="7">
    <source>
        <dbReference type="ARBA" id="ARBA00022741"/>
    </source>
</evidence>
<evidence type="ECO:0000259" key="13">
    <source>
        <dbReference type="PROSITE" id="PS50885"/>
    </source>
</evidence>
<dbReference type="Gene3D" id="3.30.565.10">
    <property type="entry name" value="Histidine kinase-like ATPase, C-terminal domain"/>
    <property type="match status" value="1"/>
</dbReference>
<evidence type="ECO:0000256" key="11">
    <source>
        <dbReference type="ARBA" id="ARBA00023012"/>
    </source>
</evidence>
<dbReference type="InterPro" id="IPR036890">
    <property type="entry name" value="HATPase_C_sf"/>
</dbReference>
<evidence type="ECO:0000256" key="12">
    <source>
        <dbReference type="SAM" id="Phobius"/>
    </source>
</evidence>
<dbReference type="EMBL" id="CP015163">
    <property type="protein sequence ID" value="AXB42925.1"/>
    <property type="molecule type" value="Genomic_DNA"/>
</dbReference>
<evidence type="ECO:0000256" key="1">
    <source>
        <dbReference type="ARBA" id="ARBA00000085"/>
    </source>
</evidence>
<dbReference type="SMART" id="SM00304">
    <property type="entry name" value="HAMP"/>
    <property type="match status" value="1"/>
</dbReference>
<gene>
    <name evidence="14" type="ORF">A4R43_10540</name>
</gene>
<dbReference type="KEGG" id="aab:A4R43_10540"/>
<dbReference type="GO" id="GO:0000155">
    <property type="term" value="F:phosphorelay sensor kinase activity"/>
    <property type="evidence" value="ECO:0007669"/>
    <property type="project" value="InterPro"/>
</dbReference>
<protein>
    <recommendedName>
        <fullName evidence="3">histidine kinase</fullName>
        <ecNumber evidence="3">2.7.13.3</ecNumber>
    </recommendedName>
</protein>
<keyword evidence="12" id="KW-0472">Membrane</keyword>
<evidence type="ECO:0000256" key="5">
    <source>
        <dbReference type="ARBA" id="ARBA00022679"/>
    </source>
</evidence>
<evidence type="ECO:0000256" key="2">
    <source>
        <dbReference type="ARBA" id="ARBA00004370"/>
    </source>
</evidence>
<dbReference type="EC" id="2.7.13.3" evidence="3"/>
<comment type="catalytic activity">
    <reaction evidence="1">
        <text>ATP + protein L-histidine = ADP + protein N-phospho-L-histidine.</text>
        <dbReference type="EC" id="2.7.13.3"/>
    </reaction>
</comment>
<feature type="domain" description="HAMP" evidence="13">
    <location>
        <begin position="73"/>
        <end position="125"/>
    </location>
</feature>
<keyword evidence="6 12" id="KW-0812">Transmembrane</keyword>
<dbReference type="CDD" id="cd06225">
    <property type="entry name" value="HAMP"/>
    <property type="match status" value="1"/>
</dbReference>
<dbReference type="RefSeq" id="WP_113692175.1">
    <property type="nucleotide sequence ID" value="NZ_CP015163.1"/>
</dbReference>
<dbReference type="PANTHER" id="PTHR24421:SF10">
    <property type="entry name" value="NITRATE_NITRITE SENSOR PROTEIN NARQ"/>
    <property type="match status" value="1"/>
</dbReference>
<accession>A0A344L4F1</accession>
<dbReference type="InterPro" id="IPR003594">
    <property type="entry name" value="HATPase_dom"/>
</dbReference>
<keyword evidence="9" id="KW-0067">ATP-binding</keyword>
<evidence type="ECO:0000256" key="4">
    <source>
        <dbReference type="ARBA" id="ARBA00022553"/>
    </source>
</evidence>
<keyword evidence="11" id="KW-0902">Two-component regulatory system</keyword>
<dbReference type="OrthoDB" id="227596at2"/>
<dbReference type="SUPFAM" id="SSF55874">
    <property type="entry name" value="ATPase domain of HSP90 chaperone/DNA topoisomerase II/histidine kinase"/>
    <property type="match status" value="1"/>
</dbReference>
<keyword evidence="5" id="KW-0808">Transferase</keyword>
<name>A0A344L4F1_9PSEU</name>
<dbReference type="Pfam" id="PF00672">
    <property type="entry name" value="HAMP"/>
    <property type="match status" value="1"/>
</dbReference>
<evidence type="ECO:0000313" key="15">
    <source>
        <dbReference type="Proteomes" id="UP000250434"/>
    </source>
</evidence>
<dbReference type="Gene3D" id="1.20.5.1930">
    <property type="match status" value="1"/>
</dbReference>
<dbReference type="GO" id="GO:0046983">
    <property type="term" value="F:protein dimerization activity"/>
    <property type="evidence" value="ECO:0007669"/>
    <property type="project" value="InterPro"/>
</dbReference>
<sequence length="323" mass="34995">MIDRSVAAAEGALRPTQALFRRLLVINGLLFTAGTLALVLSPATVSSPVQVTELPVLVIGLLLILGANAVLVRSSLAPLDSLATLMQRVDLLRAGDRISERGNGDVTHLVHTFNAMLDRLEAERSESSAHALAAQEAERQRIARELHDEIGQSLTVVLLGLKRTVDRAPAELREELLAVQETVRDSLDEVRQVARRLRPGVLADLGLQSALHSLSGEFGELRVNRWVDHDLPELSPDVELVLYRIAQESLTNVARHAGASEVDLSLTARHGELTLRVTDNGRGGIDHEGAGIRGMRERALLIGAKLTVESTPDGTDVCLRVPR</sequence>
<dbReference type="GO" id="GO:0016020">
    <property type="term" value="C:membrane"/>
    <property type="evidence" value="ECO:0007669"/>
    <property type="project" value="UniProtKB-SubCell"/>
</dbReference>
<evidence type="ECO:0000256" key="3">
    <source>
        <dbReference type="ARBA" id="ARBA00012438"/>
    </source>
</evidence>
<evidence type="ECO:0000256" key="8">
    <source>
        <dbReference type="ARBA" id="ARBA00022777"/>
    </source>
</evidence>
<evidence type="ECO:0000256" key="6">
    <source>
        <dbReference type="ARBA" id="ARBA00022692"/>
    </source>
</evidence>
<dbReference type="PANTHER" id="PTHR24421">
    <property type="entry name" value="NITRATE/NITRITE SENSOR PROTEIN NARX-RELATED"/>
    <property type="match status" value="1"/>
</dbReference>
<dbReference type="InterPro" id="IPR003660">
    <property type="entry name" value="HAMP_dom"/>
</dbReference>
<proteinExistence type="predicted"/>
<keyword evidence="8 14" id="KW-0418">Kinase</keyword>
<dbReference type="AlphaFoldDB" id="A0A344L4F1"/>
<dbReference type="Pfam" id="PF02518">
    <property type="entry name" value="HATPase_c"/>
    <property type="match status" value="1"/>
</dbReference>
<feature type="transmembrane region" description="Helical" evidence="12">
    <location>
        <begin position="54"/>
        <end position="72"/>
    </location>
</feature>
<comment type="subcellular location">
    <subcellularLocation>
        <location evidence="2">Membrane</location>
    </subcellularLocation>
</comment>
<dbReference type="GO" id="GO:0005524">
    <property type="term" value="F:ATP binding"/>
    <property type="evidence" value="ECO:0007669"/>
    <property type="project" value="UniProtKB-KW"/>
</dbReference>
<evidence type="ECO:0000256" key="10">
    <source>
        <dbReference type="ARBA" id="ARBA00022989"/>
    </source>
</evidence>
<evidence type="ECO:0000256" key="9">
    <source>
        <dbReference type="ARBA" id="ARBA00022840"/>
    </source>
</evidence>
<keyword evidence="7" id="KW-0547">Nucleotide-binding</keyword>
<reference evidence="14 15" key="1">
    <citation type="submission" date="2016-04" db="EMBL/GenBank/DDBJ databases">
        <title>Complete genome sequence and analysis of deep-sea sediment isolate, Amycolatopsis sp. WP1.</title>
        <authorList>
            <person name="Wang H."/>
            <person name="Chen S."/>
            <person name="Wu Q."/>
        </authorList>
    </citation>
    <scope>NUCLEOTIDE SEQUENCE [LARGE SCALE GENOMIC DNA]</scope>
    <source>
        <strain evidence="14 15">WP1</strain>
    </source>
</reference>